<evidence type="ECO:0000256" key="1">
    <source>
        <dbReference type="ARBA" id="ARBA00004651"/>
    </source>
</evidence>
<comment type="subcellular location">
    <subcellularLocation>
        <location evidence="1">Cell membrane</location>
        <topology evidence="1">Multi-pass membrane protein</topology>
    </subcellularLocation>
</comment>
<comment type="caution">
    <text evidence="8">The sequence shown here is derived from an EMBL/GenBank/DDBJ whole genome shotgun (WGS) entry which is preliminary data.</text>
</comment>
<feature type="transmembrane region" description="Helical" evidence="5">
    <location>
        <begin position="178"/>
        <end position="202"/>
    </location>
</feature>
<dbReference type="AlphaFoldDB" id="A0A512NQ42"/>
<keyword evidence="9" id="KW-1185">Reference proteome</keyword>
<feature type="domain" description="ABC transmembrane type-1" evidence="7">
    <location>
        <begin position="18"/>
        <end position="315"/>
    </location>
</feature>
<feature type="transmembrane region" description="Helical" evidence="5">
    <location>
        <begin position="18"/>
        <end position="37"/>
    </location>
</feature>
<protein>
    <recommendedName>
        <fullName evidence="10">ABC transporter ATP-binding protein</fullName>
    </recommendedName>
</protein>
<dbReference type="InterPro" id="IPR011527">
    <property type="entry name" value="ABC1_TM_dom"/>
</dbReference>
<gene>
    <name evidence="8" type="ORF">RSO01_82360</name>
</gene>
<dbReference type="CDD" id="cd07346">
    <property type="entry name" value="ABC_6TM_exporters"/>
    <property type="match status" value="1"/>
</dbReference>
<dbReference type="InterPro" id="IPR036640">
    <property type="entry name" value="ABC1_TM_sf"/>
</dbReference>
<dbReference type="OrthoDB" id="9760920at2"/>
<evidence type="ECO:0000259" key="6">
    <source>
        <dbReference type="PROSITE" id="PS50893"/>
    </source>
</evidence>
<dbReference type="GO" id="GO:0034040">
    <property type="term" value="F:ATPase-coupled lipid transmembrane transporter activity"/>
    <property type="evidence" value="ECO:0007669"/>
    <property type="project" value="TreeGrafter"/>
</dbReference>
<evidence type="ECO:0000259" key="7">
    <source>
        <dbReference type="PROSITE" id="PS50929"/>
    </source>
</evidence>
<dbReference type="PANTHER" id="PTHR24221">
    <property type="entry name" value="ATP-BINDING CASSETTE SUB-FAMILY B"/>
    <property type="match status" value="1"/>
</dbReference>
<dbReference type="GO" id="GO:0005524">
    <property type="term" value="F:ATP binding"/>
    <property type="evidence" value="ECO:0007669"/>
    <property type="project" value="InterPro"/>
</dbReference>
<dbReference type="Proteomes" id="UP000321058">
    <property type="component" value="Unassembled WGS sequence"/>
</dbReference>
<evidence type="ECO:0000256" key="4">
    <source>
        <dbReference type="ARBA" id="ARBA00023136"/>
    </source>
</evidence>
<dbReference type="EMBL" id="BKAJ01000199">
    <property type="protein sequence ID" value="GEP61070.1"/>
    <property type="molecule type" value="Genomic_DNA"/>
</dbReference>
<reference evidence="8 9" key="1">
    <citation type="submission" date="2019-07" db="EMBL/GenBank/DDBJ databases">
        <title>Whole genome shotgun sequence of Reyranella soli NBRC 108950.</title>
        <authorList>
            <person name="Hosoyama A."/>
            <person name="Uohara A."/>
            <person name="Ohji S."/>
            <person name="Ichikawa N."/>
        </authorList>
    </citation>
    <scope>NUCLEOTIDE SEQUENCE [LARGE SCALE GENOMIC DNA]</scope>
    <source>
        <strain evidence="8 9">NBRC 108950</strain>
    </source>
</reference>
<evidence type="ECO:0000313" key="8">
    <source>
        <dbReference type="EMBL" id="GEP61070.1"/>
    </source>
</evidence>
<evidence type="ECO:0000256" key="5">
    <source>
        <dbReference type="SAM" id="Phobius"/>
    </source>
</evidence>
<dbReference type="InterPro" id="IPR039421">
    <property type="entry name" value="Type_1_exporter"/>
</dbReference>
<dbReference type="Gene3D" id="1.20.1560.10">
    <property type="entry name" value="ABC transporter type 1, transmembrane domain"/>
    <property type="match status" value="1"/>
</dbReference>
<feature type="transmembrane region" description="Helical" evidence="5">
    <location>
        <begin position="86"/>
        <end position="106"/>
    </location>
</feature>
<dbReference type="Pfam" id="PF00664">
    <property type="entry name" value="ABC_membrane"/>
    <property type="match status" value="1"/>
</dbReference>
<sequence length="905" mass="100566">MQRNLFTYIWRHSRPEQIVILGLVVLAQVFYFMSLTVPKSVINNGIQGNAFKDSKTIPFLVFELDLSAILPGKIIRIFDGFQVNQLGYLVTMSFVFLGAVIVNGLFKKSINTQKGRMGERMLRRLRYELYDRILRFPPAHFRKVKQAELATMIKDEVEPLGGFIGDAFVQPMFLGGQALTAIIFIMMQNWLLGIVVVVLLAAQMAIIPRLRRPVLVLGRLRQISARQLAGRIAETADGVHEIHIHGAANYERADISERLGRIFKIRFDLYQKKFVAKFWNNILSQATPFAIFLIGGYFAITGQMDVGAVVGVLLAYKDLPSPIKELIDWDQQRQDVQIKYEQVIDQFQPEGMMPEALQAIPDGPPPPLGRELALAGVTVSEDGRVKQLDSVSMVLPTCSKLAVIGGSSSGKDVLGQVLARITLPSAGSIKIDGSDFFQLPEYVLGARTSYVGQETYLFPISVRDNLLFGLKIRPITPAKYDDKTRAERELFWKEAERAGNPALDPTADWIDYELAGATGPADLLPRIVEALKQVELDEDIYALGLRGTVDPALRPDLAERILKARHELHGRLQDPSYAGLIETFNGDRYNRNLSVAENILFGTPLGKDFAGDNIAVDPYMQSVLRATGIDLDLQRMGLTIAETMVELFSGLSPDNPLFEQYSFISADELPNVRLLLQRLGGKGIDAVPEADRPRLMTLPFRYIEARHRLGLIDAEMEERLLAARHAFASSLPEPLRGAVEFYDFQRYNSAATLQDNILFGRLVYGQAQGEQRIGTLTSDVLNELGLHNSVIEVGLEYNVGVGGKRLTATQRQKLGIARALIKRPQLLVVNEAVAAFDGRTQDRIRDNILATAKKDDRGVVWIANRPSQAEPFEQIVVMQGGRIAAQGKPSELAAKGGLYAELMAS</sequence>
<dbReference type="PANTHER" id="PTHR24221:SF654">
    <property type="entry name" value="ATP-BINDING CASSETTE SUB-FAMILY B MEMBER 6"/>
    <property type="match status" value="1"/>
</dbReference>
<accession>A0A512NQ42</accession>
<dbReference type="RefSeq" id="WP_147156394.1">
    <property type="nucleotide sequence ID" value="NZ_BKAJ01000199.1"/>
</dbReference>
<dbReference type="Gene3D" id="3.40.50.300">
    <property type="entry name" value="P-loop containing nucleotide triphosphate hydrolases"/>
    <property type="match status" value="2"/>
</dbReference>
<dbReference type="PROSITE" id="PS50893">
    <property type="entry name" value="ABC_TRANSPORTER_2"/>
    <property type="match status" value="1"/>
</dbReference>
<dbReference type="GO" id="GO:0016887">
    <property type="term" value="F:ATP hydrolysis activity"/>
    <property type="evidence" value="ECO:0007669"/>
    <property type="project" value="InterPro"/>
</dbReference>
<dbReference type="GO" id="GO:0005886">
    <property type="term" value="C:plasma membrane"/>
    <property type="evidence" value="ECO:0007669"/>
    <property type="project" value="UniProtKB-SubCell"/>
</dbReference>
<feature type="domain" description="ABC transporter" evidence="6">
    <location>
        <begin position="372"/>
        <end position="905"/>
    </location>
</feature>
<keyword evidence="2 5" id="KW-0812">Transmembrane</keyword>
<keyword evidence="3 5" id="KW-1133">Transmembrane helix</keyword>
<dbReference type="SUPFAM" id="SSF90123">
    <property type="entry name" value="ABC transporter transmembrane region"/>
    <property type="match status" value="1"/>
</dbReference>
<proteinExistence type="predicted"/>
<dbReference type="GO" id="GO:0140359">
    <property type="term" value="F:ABC-type transporter activity"/>
    <property type="evidence" value="ECO:0007669"/>
    <property type="project" value="InterPro"/>
</dbReference>
<evidence type="ECO:0000256" key="3">
    <source>
        <dbReference type="ARBA" id="ARBA00022989"/>
    </source>
</evidence>
<dbReference type="Pfam" id="PF00005">
    <property type="entry name" value="ABC_tran"/>
    <property type="match status" value="1"/>
</dbReference>
<evidence type="ECO:0000256" key="2">
    <source>
        <dbReference type="ARBA" id="ARBA00022692"/>
    </source>
</evidence>
<keyword evidence="4 5" id="KW-0472">Membrane</keyword>
<dbReference type="SUPFAM" id="SSF52540">
    <property type="entry name" value="P-loop containing nucleoside triphosphate hydrolases"/>
    <property type="match status" value="1"/>
</dbReference>
<dbReference type="InterPro" id="IPR003439">
    <property type="entry name" value="ABC_transporter-like_ATP-bd"/>
</dbReference>
<dbReference type="PROSITE" id="PS50929">
    <property type="entry name" value="ABC_TM1F"/>
    <property type="match status" value="1"/>
</dbReference>
<evidence type="ECO:0008006" key="10">
    <source>
        <dbReference type="Google" id="ProtNLM"/>
    </source>
</evidence>
<evidence type="ECO:0000313" key="9">
    <source>
        <dbReference type="Proteomes" id="UP000321058"/>
    </source>
</evidence>
<dbReference type="InterPro" id="IPR027417">
    <property type="entry name" value="P-loop_NTPase"/>
</dbReference>
<organism evidence="8 9">
    <name type="scientific">Reyranella soli</name>
    <dbReference type="NCBI Taxonomy" id="1230389"/>
    <lineage>
        <taxon>Bacteria</taxon>
        <taxon>Pseudomonadati</taxon>
        <taxon>Pseudomonadota</taxon>
        <taxon>Alphaproteobacteria</taxon>
        <taxon>Hyphomicrobiales</taxon>
        <taxon>Reyranellaceae</taxon>
        <taxon>Reyranella</taxon>
    </lineage>
</organism>
<name>A0A512NQ42_9HYPH</name>